<dbReference type="GO" id="GO:0005739">
    <property type="term" value="C:mitochondrion"/>
    <property type="evidence" value="ECO:0007669"/>
    <property type="project" value="TreeGrafter"/>
</dbReference>
<dbReference type="PANTHER" id="PTHR11606:SF24">
    <property type="entry name" value="NAD-SPECIFIC GLUTAMATE DEHYDROGENASE"/>
    <property type="match status" value="1"/>
</dbReference>
<evidence type="ECO:0000256" key="2">
    <source>
        <dbReference type="ARBA" id="ARBA00023002"/>
    </source>
</evidence>
<dbReference type="SMART" id="SM00839">
    <property type="entry name" value="ELFV_dehydrog"/>
    <property type="match status" value="1"/>
</dbReference>
<dbReference type="SUPFAM" id="SSF51735">
    <property type="entry name" value="NAD(P)-binding Rossmann-fold domains"/>
    <property type="match status" value="1"/>
</dbReference>
<sequence length="860" mass="96346">MSFSYASQVQDLIGGKDCRKGTELKEHEWTTTAYAADDRIRSRSSTHRCHGFAAGSWDGTSNREHDPSKLVIDLEKIDENENGTTFIHTSPPGITTTEGPGATCESRIDTLFLNNSKPNNAYRLETFRSAGVFPDSPDIKDTEGRSVSDKYFLEKASENTLEIYQKIMWSAEQRYGPIMEVFKVEGSRKRRLVIGALSTFTLFTLLANTSNSFRAVSASSPCTSTSCQTPTLRWSNTPSGHEGGSLLFCLPENPFFLPKVPGTHAVQEATDAYCGWLFAQHFCNRLGPAYLQLKNVLDENDPAYAEVLNNIKRRFREETFTRESIEQIRLFHVNFSMVHYPASDHATELMPTLSYQRLQTIQSLSDEELYDKIRRTVPNKHSLQVLESFNKHILKTNLYQPTKIALSFRLDPGFLPEVEYPKKPFAMFFVIGNEFRGFHIRFKDVARGGIRIVMSRNKEMYLINQRMLFDENYNLASTQSLKNKDIPEGGAKGTILPSIGATPRLCFEKYVDAIVDLLIPEGTADMMYWAALHARDRGAETWWKSFTTGKSAETLGGVPHDTCGMTLLSIRQYVLGIYKQLGLKEKEITKVQTGGPDGDLGSNEILLSSDKTVTIIDGSGVLADPTGLDHEELVRLAKKCLTVANFDRTKLSKDGYLVKVEEQDVKLPSGEIVLDGTDFRNGAHLRFKADLPEAINISNMAALFDSEGKPHLKYIVEGANLFLTQQARLFLEKCKVVVFKDSSTNKGGVTSSSLEVLAGLALSTEEYVDLMIFKDGKPSEFYQSYVKDIQEKITENAAAEFHCLWKEHTRLQGAKPRTTISDELSSTLNNLQAELESSDLFEDVPSRKWGDEEGDTQDAG</sequence>
<organism evidence="5 6">
    <name type="scientific">Gymnopus androsaceus JB14</name>
    <dbReference type="NCBI Taxonomy" id="1447944"/>
    <lineage>
        <taxon>Eukaryota</taxon>
        <taxon>Fungi</taxon>
        <taxon>Dikarya</taxon>
        <taxon>Basidiomycota</taxon>
        <taxon>Agaricomycotina</taxon>
        <taxon>Agaricomycetes</taxon>
        <taxon>Agaricomycetidae</taxon>
        <taxon>Agaricales</taxon>
        <taxon>Marasmiineae</taxon>
        <taxon>Omphalotaceae</taxon>
        <taxon>Gymnopus</taxon>
    </lineage>
</organism>
<dbReference type="InterPro" id="IPR036291">
    <property type="entry name" value="NAD(P)-bd_dom_sf"/>
</dbReference>
<dbReference type="InterPro" id="IPR006096">
    <property type="entry name" value="Glu/Leu/Phe/Val/Trp_DH_C"/>
</dbReference>
<keyword evidence="3" id="KW-0520">NAD</keyword>
<dbReference type="GO" id="GO:0004352">
    <property type="term" value="F:glutamate dehydrogenase (NAD+) activity"/>
    <property type="evidence" value="ECO:0007669"/>
    <property type="project" value="InterPro"/>
</dbReference>
<gene>
    <name evidence="5" type="ORF">BT96DRAFT_1006284</name>
</gene>
<dbReference type="SUPFAM" id="SSF53223">
    <property type="entry name" value="Aminoacid dehydrogenase-like, N-terminal domain"/>
    <property type="match status" value="1"/>
</dbReference>
<evidence type="ECO:0000259" key="4">
    <source>
        <dbReference type="SMART" id="SM00839"/>
    </source>
</evidence>
<dbReference type="Pfam" id="PF23152">
    <property type="entry name" value="GDH_2nd"/>
    <property type="match status" value="1"/>
</dbReference>
<dbReference type="InterPro" id="IPR056365">
    <property type="entry name" value="NAD-GDH_2nd"/>
</dbReference>
<dbReference type="EMBL" id="ML769898">
    <property type="protein sequence ID" value="KAE9386234.1"/>
    <property type="molecule type" value="Genomic_DNA"/>
</dbReference>
<dbReference type="InterPro" id="IPR046346">
    <property type="entry name" value="Aminoacid_DH-like_N_sf"/>
</dbReference>
<reference evidence="5" key="1">
    <citation type="journal article" date="2019" name="Environ. Microbiol.">
        <title>Fungal ecological strategies reflected in gene transcription - a case study of two litter decomposers.</title>
        <authorList>
            <person name="Barbi F."/>
            <person name="Kohler A."/>
            <person name="Barry K."/>
            <person name="Baskaran P."/>
            <person name="Daum C."/>
            <person name="Fauchery L."/>
            <person name="Ihrmark K."/>
            <person name="Kuo A."/>
            <person name="LaButti K."/>
            <person name="Lipzen A."/>
            <person name="Morin E."/>
            <person name="Grigoriev I.V."/>
            <person name="Henrissat B."/>
            <person name="Lindahl B."/>
            <person name="Martin F."/>
        </authorList>
    </citation>
    <scope>NUCLEOTIDE SEQUENCE</scope>
    <source>
        <strain evidence="5">JB14</strain>
    </source>
</reference>
<dbReference type="AlphaFoldDB" id="A0A6A4GM10"/>
<evidence type="ECO:0000313" key="5">
    <source>
        <dbReference type="EMBL" id="KAE9386234.1"/>
    </source>
</evidence>
<proteinExistence type="inferred from homology"/>
<comment type="similarity">
    <text evidence="1">Belongs to the Glu/Leu/Phe/Val dehydrogenases family.</text>
</comment>
<dbReference type="Pfam" id="PF05088">
    <property type="entry name" value="Bac_GDH_CD"/>
    <property type="match status" value="1"/>
</dbReference>
<dbReference type="Proteomes" id="UP000799118">
    <property type="component" value="Unassembled WGS sequence"/>
</dbReference>
<dbReference type="OrthoDB" id="184415at2759"/>
<evidence type="ECO:0000313" key="6">
    <source>
        <dbReference type="Proteomes" id="UP000799118"/>
    </source>
</evidence>
<name>A0A6A4GM10_9AGAR</name>
<evidence type="ECO:0000256" key="1">
    <source>
        <dbReference type="ARBA" id="ARBA00006382"/>
    </source>
</evidence>
<dbReference type="InterPro" id="IPR028971">
    <property type="entry name" value="NAD-GDH_cat"/>
</dbReference>
<feature type="domain" description="Glutamate/phenylalanine/leucine/valine/L-tryptophan dehydrogenase C-terminal" evidence="4">
    <location>
        <begin position="557"/>
        <end position="812"/>
    </location>
</feature>
<dbReference type="GO" id="GO:0004069">
    <property type="term" value="F:L-aspartate:2-oxoglutarate aminotransferase activity"/>
    <property type="evidence" value="ECO:0007669"/>
    <property type="project" value="InterPro"/>
</dbReference>
<keyword evidence="2" id="KW-0560">Oxidoreductase</keyword>
<dbReference type="GO" id="GO:0006538">
    <property type="term" value="P:L-glutamate catabolic process"/>
    <property type="evidence" value="ECO:0007669"/>
    <property type="project" value="InterPro"/>
</dbReference>
<dbReference type="PANTHER" id="PTHR11606">
    <property type="entry name" value="GLUTAMATE DEHYDROGENASE"/>
    <property type="match status" value="1"/>
</dbReference>
<evidence type="ECO:0000256" key="3">
    <source>
        <dbReference type="ARBA" id="ARBA00023027"/>
    </source>
</evidence>
<accession>A0A6A4GM10</accession>
<protein>
    <submittedName>
        <fullName evidence="5">NAD(P)-binding protein</fullName>
    </submittedName>
</protein>
<dbReference type="Pfam" id="PF00208">
    <property type="entry name" value="ELFV_dehydrog"/>
    <property type="match status" value="1"/>
</dbReference>
<dbReference type="Gene3D" id="3.40.50.720">
    <property type="entry name" value="NAD(P)-binding Rossmann-like Domain"/>
    <property type="match status" value="1"/>
</dbReference>
<keyword evidence="6" id="KW-1185">Reference proteome</keyword>